<dbReference type="Gene3D" id="2.70.98.10">
    <property type="match status" value="1"/>
</dbReference>
<keyword evidence="7" id="KW-1185">Reference proteome</keyword>
<dbReference type="EMBL" id="JBEPLM010000019">
    <property type="protein sequence ID" value="MET3597017.1"/>
    <property type="molecule type" value="Genomic_DNA"/>
</dbReference>
<evidence type="ECO:0000256" key="2">
    <source>
        <dbReference type="ARBA" id="ARBA00022801"/>
    </source>
</evidence>
<dbReference type="NCBIfam" id="TIGR01535">
    <property type="entry name" value="glucan_glucosid"/>
    <property type="match status" value="1"/>
</dbReference>
<name>A0ABV2I3X8_9HYPH</name>
<reference evidence="6 7" key="1">
    <citation type="submission" date="2024-06" db="EMBL/GenBank/DDBJ databases">
        <title>Genomic Encyclopedia of Type Strains, Phase IV (KMG-IV): sequencing the most valuable type-strain genomes for metagenomic binning, comparative biology and taxonomic classification.</title>
        <authorList>
            <person name="Goeker M."/>
        </authorList>
    </citation>
    <scope>NUCLEOTIDE SEQUENCE [LARGE SCALE GENOMIC DNA]</scope>
    <source>
        <strain evidence="6 7">DSM 29846</strain>
    </source>
</reference>
<organism evidence="6 7">
    <name type="scientific">Mesorhizobium shonense</name>
    <dbReference type="NCBI Taxonomy" id="1209948"/>
    <lineage>
        <taxon>Bacteria</taxon>
        <taxon>Pseudomonadati</taxon>
        <taxon>Pseudomonadota</taxon>
        <taxon>Alphaproteobacteria</taxon>
        <taxon>Hyphomicrobiales</taxon>
        <taxon>Phyllobacteriaceae</taxon>
        <taxon>Mesorhizobium</taxon>
    </lineage>
</organism>
<dbReference type="SUPFAM" id="SSF74650">
    <property type="entry name" value="Galactose mutarotase-like"/>
    <property type="match status" value="1"/>
</dbReference>
<dbReference type="PANTHER" id="PTHR31616">
    <property type="entry name" value="TREHALASE"/>
    <property type="match status" value="1"/>
</dbReference>
<dbReference type="InterPro" id="IPR006425">
    <property type="entry name" value="Glucoamylase_bac"/>
</dbReference>
<dbReference type="InterPro" id="IPR011013">
    <property type="entry name" value="Gal_mutarotase_sf_dom"/>
</dbReference>
<dbReference type="Pfam" id="PF09137">
    <property type="entry name" value="Glucodextran_N"/>
    <property type="match status" value="1"/>
</dbReference>
<keyword evidence="2 6" id="KW-0378">Hydrolase</keyword>
<dbReference type="EC" id="3.2.1.3" evidence="6"/>
<dbReference type="Proteomes" id="UP001549036">
    <property type="component" value="Unassembled WGS sequence"/>
</dbReference>
<keyword evidence="3 6" id="KW-0326">Glycosidase</keyword>
<dbReference type="Gene3D" id="1.50.10.10">
    <property type="match status" value="1"/>
</dbReference>
<dbReference type="PROSITE" id="PS00820">
    <property type="entry name" value="GLUCOAMYLASE"/>
    <property type="match status" value="1"/>
</dbReference>
<dbReference type="GO" id="GO:0004339">
    <property type="term" value="F:glucan 1,4-alpha-glucosidase activity"/>
    <property type="evidence" value="ECO:0007669"/>
    <property type="project" value="UniProtKB-EC"/>
</dbReference>
<evidence type="ECO:0000259" key="5">
    <source>
        <dbReference type="Pfam" id="PF09137"/>
    </source>
</evidence>
<dbReference type="InterPro" id="IPR046966">
    <property type="entry name" value="Glucoamylase_active_site"/>
</dbReference>
<dbReference type="PANTHER" id="PTHR31616:SF0">
    <property type="entry name" value="GLUCAN 1,4-ALPHA-GLUCOSIDASE"/>
    <property type="match status" value="1"/>
</dbReference>
<comment type="similarity">
    <text evidence="1">Belongs to the glycosyl hydrolase 15 family.</text>
</comment>
<evidence type="ECO:0000313" key="6">
    <source>
        <dbReference type="EMBL" id="MET3597017.1"/>
    </source>
</evidence>
<protein>
    <submittedName>
        <fullName evidence="6">Glucoamylase</fullName>
        <ecNumber evidence="6">3.2.1.3</ecNumber>
    </submittedName>
</protein>
<evidence type="ECO:0000256" key="3">
    <source>
        <dbReference type="ARBA" id="ARBA00023295"/>
    </source>
</evidence>
<sequence>MAVTPTVAKGAPGIPARWTSSAKSGVGTALSAKSPLWFTISHGILNEIYYPRLDSACTRDMGLIVIGPGGSFSEEKRDAAHVIEPFEDGVPAYRLANTAADGSYRMEKRIITDPKHPVLLQEITFAVLKGSIADYRVYALLAPHLVNAGTGNTAWVGEHKGHRVLFASGRGVSVALACSLPWGACSAGYVGVSDGWQQLRNGGALDPVSQRAEDGNVALTGEIGFSAGKGTALLALGFGAWPEEAAEIALASLHQGFEAAAETYVANWRKFQAGLEKLDRHAASGLNTYRISTAVLASHLSTARPGAAVASLSIPWGFNKGDDDLGGYHLVWPRDLVETAGGFLAAGDARQALEILTYLRSIQQPDGHWPQNCWSSGTPYWQGIQMDECAFPLLLADALRRAGHLPRAKLDDFLAMIESAASYVVRNGPVTGEDRWEEDAGYSPFTLAVEIAALLAAADMLDACGKNEPAKYLRETADCWNAEIERWTYVTGTELCARESIEGYYVRIAPPDGAGAASPKDGFVPIKNRPPADTDKPAEAIVSPDALALVRFGLRPADDPRILNTIKAIDAELRCELPQGPVWYRYSGDGYGEHEDGSPFDGTGKGRAWPLLTGERAHYELAAGRPDKAAELLETFERSAGVGGLLPEQLWDRPDIPERELRLGAPSGSAMPLVWAHAEHIKLLRSLRDRKVFDMPPQGVERYIKRKTVSPFRLWRFNNKIRSIPAGKVLRVELSARGVVHWSSDKWLTVQDDKTAENAFGVHLVDLAVTSLPPGSTIVFTFFWPEASRWENVDFTIGIDPSDSQ</sequence>
<evidence type="ECO:0000259" key="4">
    <source>
        <dbReference type="Pfam" id="PF00723"/>
    </source>
</evidence>
<dbReference type="RefSeq" id="WP_292304144.1">
    <property type="nucleotide sequence ID" value="NZ_JBEPLM010000019.1"/>
</dbReference>
<evidence type="ECO:0000256" key="1">
    <source>
        <dbReference type="ARBA" id="ARBA00006188"/>
    </source>
</evidence>
<proteinExistence type="inferred from homology"/>
<dbReference type="InterPro" id="IPR012341">
    <property type="entry name" value="6hp_glycosidase-like_sf"/>
</dbReference>
<dbReference type="CDD" id="cd07430">
    <property type="entry name" value="GH15_N"/>
    <property type="match status" value="1"/>
</dbReference>
<dbReference type="Pfam" id="PF00723">
    <property type="entry name" value="Glyco_hydro_15"/>
    <property type="match status" value="1"/>
</dbReference>
<dbReference type="InterPro" id="IPR015220">
    <property type="entry name" value="Glucodextranase_N"/>
</dbReference>
<comment type="caution">
    <text evidence="6">The sequence shown here is derived from an EMBL/GenBank/DDBJ whole genome shotgun (WGS) entry which is preliminary data.</text>
</comment>
<accession>A0ABV2I3X8</accession>
<dbReference type="InterPro" id="IPR008928">
    <property type="entry name" value="6-hairpin_glycosidase_sf"/>
</dbReference>
<dbReference type="InterPro" id="IPR011613">
    <property type="entry name" value="GH15-like"/>
</dbReference>
<dbReference type="InterPro" id="IPR014718">
    <property type="entry name" value="GH-type_carb-bd"/>
</dbReference>
<feature type="domain" description="Glucodextranase N-terminal" evidence="5">
    <location>
        <begin position="8"/>
        <end position="272"/>
    </location>
</feature>
<gene>
    <name evidence="6" type="ORF">ABID26_006441</name>
</gene>
<dbReference type="SUPFAM" id="SSF48208">
    <property type="entry name" value="Six-hairpin glycosidases"/>
    <property type="match status" value="1"/>
</dbReference>
<evidence type="ECO:0000313" key="7">
    <source>
        <dbReference type="Proteomes" id="UP001549036"/>
    </source>
</evidence>
<feature type="domain" description="GH15-like" evidence="4">
    <location>
        <begin position="377"/>
        <end position="683"/>
    </location>
</feature>